<accession>A0A937RBB7</accession>
<reference evidence="1" key="1">
    <citation type="submission" date="2020-12" db="EMBL/GenBank/DDBJ databases">
        <title>Genomic characterization of non-nitrogen-fixing Frankia strains.</title>
        <authorList>
            <person name="Carlos-Shanley C."/>
            <person name="Guerra T."/>
            <person name="Hahn D."/>
        </authorList>
    </citation>
    <scope>NUCLEOTIDE SEQUENCE</scope>
    <source>
        <strain evidence="1">CN6</strain>
    </source>
</reference>
<keyword evidence="2" id="KW-1185">Reference proteome</keyword>
<dbReference type="EMBL" id="JAEACQ010000048">
    <property type="protein sequence ID" value="MBL7625774.1"/>
    <property type="molecule type" value="Genomic_DNA"/>
</dbReference>
<evidence type="ECO:0000313" key="1">
    <source>
        <dbReference type="EMBL" id="MBL7625774.1"/>
    </source>
</evidence>
<dbReference type="Proteomes" id="UP000604475">
    <property type="component" value="Unassembled WGS sequence"/>
</dbReference>
<name>A0A937RBB7_9ACTN</name>
<proteinExistence type="predicted"/>
<sequence length="90" mass="9005">MISRGPATDSGPVTTVRASPGATAADLAEQIARLPSDAVFIGGFGDVGLVLAFGPADGSASDRDLLAAVVAALEPQDFTRWAAGPPEAVR</sequence>
<organism evidence="1 2">
    <name type="scientific">Frankia nepalensis</name>
    <dbReference type="NCBI Taxonomy" id="1836974"/>
    <lineage>
        <taxon>Bacteria</taxon>
        <taxon>Bacillati</taxon>
        <taxon>Actinomycetota</taxon>
        <taxon>Actinomycetes</taxon>
        <taxon>Frankiales</taxon>
        <taxon>Frankiaceae</taxon>
        <taxon>Frankia</taxon>
    </lineage>
</organism>
<comment type="caution">
    <text evidence="1">The sequence shown here is derived from an EMBL/GenBank/DDBJ whole genome shotgun (WGS) entry which is preliminary data.</text>
</comment>
<protein>
    <submittedName>
        <fullName evidence="1">Uncharacterized protein</fullName>
    </submittedName>
</protein>
<gene>
    <name evidence="1" type="ORF">I7412_00975</name>
</gene>
<dbReference type="AlphaFoldDB" id="A0A937RBB7"/>
<dbReference type="NCBIfam" id="TIGR03917">
    <property type="entry name" value="Frankia_40_dom"/>
    <property type="match status" value="1"/>
</dbReference>
<evidence type="ECO:0000313" key="2">
    <source>
        <dbReference type="Proteomes" id="UP000604475"/>
    </source>
</evidence>
<dbReference type="RefSeq" id="WP_203008160.1">
    <property type="nucleotide sequence ID" value="NZ_JADWYU010000306.1"/>
</dbReference>
<dbReference type="InterPro" id="IPR023817">
    <property type="entry name" value="Frankia_40_dom"/>
</dbReference>